<dbReference type="SUPFAM" id="SSF53756">
    <property type="entry name" value="UDP-Glycosyltransferase/glycogen phosphorylase"/>
    <property type="match status" value="1"/>
</dbReference>
<dbReference type="PANTHER" id="PTHR46401">
    <property type="entry name" value="GLYCOSYLTRANSFERASE WBBK-RELATED"/>
    <property type="match status" value="1"/>
</dbReference>
<dbReference type="PANTHER" id="PTHR46401:SF2">
    <property type="entry name" value="GLYCOSYLTRANSFERASE WBBK-RELATED"/>
    <property type="match status" value="1"/>
</dbReference>
<dbReference type="AlphaFoldDB" id="A0A1D8D4K2"/>
<dbReference type="GO" id="GO:0016757">
    <property type="term" value="F:glycosyltransferase activity"/>
    <property type="evidence" value="ECO:0007669"/>
    <property type="project" value="TreeGrafter"/>
</dbReference>
<dbReference type="KEGG" id="clz:BIU88_12720"/>
<name>A0A1D8D4K2_CHLLM</name>
<proteinExistence type="predicted"/>
<organism evidence="2 3">
    <name type="scientific">Chlorobaculum limnaeum</name>
    <dbReference type="NCBI Taxonomy" id="274537"/>
    <lineage>
        <taxon>Bacteria</taxon>
        <taxon>Pseudomonadati</taxon>
        <taxon>Chlorobiota</taxon>
        <taxon>Chlorobiia</taxon>
        <taxon>Chlorobiales</taxon>
        <taxon>Chlorobiaceae</taxon>
        <taxon>Chlorobaculum</taxon>
    </lineage>
</organism>
<sequence length="386" mass="43546">MRRGAEEDTEGGDLIWFSEIQWDFLSTRKQRLLARFPAEWRILFIEPFAVGRPSHWLPVQRGRVTVVTVPFLKTIPPGKPQLFDNPLVRQIVTLAGRLIAAFWCRVLGFSSADRSIGLSNIYWGGVAASMPCRVRFYDANDDHLGFTPGQPWLRESMRRYLDVCDLVFFVSKQLLDTIEPRPEQRCVELGNGVEFDHFAAPRRETPSQLAGLPKPILGYAGAMDWLDAGLVASVARAWPEYSVVLVGPAYARDWAERHAELLALPNVHWVGKVDYDELPAWVQRFDLALMPLERSPLKRASNPNKLYEYAAAGVPILAIEYCDAVRQASDVAHVASTPGEFVRLVPEALADARKAERQAFARAHSWDALAAAMVRELRDAMQRRRA</sequence>
<evidence type="ECO:0000313" key="3">
    <source>
        <dbReference type="Proteomes" id="UP000095185"/>
    </source>
</evidence>
<evidence type="ECO:0000313" key="2">
    <source>
        <dbReference type="EMBL" id="AOS84915.1"/>
    </source>
</evidence>
<evidence type="ECO:0000256" key="1">
    <source>
        <dbReference type="ARBA" id="ARBA00022679"/>
    </source>
</evidence>
<dbReference type="GO" id="GO:0009103">
    <property type="term" value="P:lipopolysaccharide biosynthetic process"/>
    <property type="evidence" value="ECO:0007669"/>
    <property type="project" value="TreeGrafter"/>
</dbReference>
<dbReference type="Proteomes" id="UP000095185">
    <property type="component" value="Chromosome"/>
</dbReference>
<accession>A0A1D8D4K2</accession>
<gene>
    <name evidence="2" type="ORF">BIU88_12720</name>
</gene>
<dbReference type="Gene3D" id="3.40.50.2000">
    <property type="entry name" value="Glycogen Phosphorylase B"/>
    <property type="match status" value="1"/>
</dbReference>
<dbReference type="RefSeq" id="WP_069811202.1">
    <property type="nucleotide sequence ID" value="NZ_CP017305.1"/>
</dbReference>
<protein>
    <submittedName>
        <fullName evidence="2">Glycosyl transferase family 1</fullName>
    </submittedName>
</protein>
<dbReference type="EMBL" id="CP017305">
    <property type="protein sequence ID" value="AOS84915.1"/>
    <property type="molecule type" value="Genomic_DNA"/>
</dbReference>
<dbReference type="STRING" id="274537.BIU88_12720"/>
<keyword evidence="3" id="KW-1185">Reference proteome</keyword>
<reference evidence="2" key="1">
    <citation type="submission" date="2016-09" db="EMBL/GenBank/DDBJ databases">
        <title>Genome sequence of Chlorobaculum limnaeum.</title>
        <authorList>
            <person name="Liu Z."/>
            <person name="Tank M."/>
            <person name="Bryant D.A."/>
        </authorList>
    </citation>
    <scope>NUCLEOTIDE SEQUENCE [LARGE SCALE GENOMIC DNA]</scope>
    <source>
        <strain evidence="2">DSM 1677</strain>
    </source>
</reference>
<dbReference type="Pfam" id="PF13692">
    <property type="entry name" value="Glyco_trans_1_4"/>
    <property type="match status" value="1"/>
</dbReference>
<keyword evidence="1 2" id="KW-0808">Transferase</keyword>